<dbReference type="AlphaFoldDB" id="A0A392RWA4"/>
<reference evidence="1 2" key="1">
    <citation type="journal article" date="2018" name="Front. Plant Sci.">
        <title>Red Clover (Trifolium pratense) and Zigzag Clover (T. medium) - A Picture of Genomic Similarities and Differences.</title>
        <authorList>
            <person name="Dluhosova J."/>
            <person name="Istvanek J."/>
            <person name="Nedelnik J."/>
            <person name="Repkova J."/>
        </authorList>
    </citation>
    <scope>NUCLEOTIDE SEQUENCE [LARGE SCALE GENOMIC DNA]</scope>
    <source>
        <strain evidence="2">cv. 10/8</strain>
        <tissue evidence="1">Leaf</tissue>
    </source>
</reference>
<comment type="caution">
    <text evidence="1">The sequence shown here is derived from an EMBL/GenBank/DDBJ whole genome shotgun (WGS) entry which is preliminary data.</text>
</comment>
<evidence type="ECO:0008006" key="3">
    <source>
        <dbReference type="Google" id="ProtNLM"/>
    </source>
</evidence>
<proteinExistence type="predicted"/>
<feature type="non-terminal residue" evidence="1">
    <location>
        <position position="69"/>
    </location>
</feature>
<dbReference type="EMBL" id="LXQA010285311">
    <property type="protein sequence ID" value="MCI40908.1"/>
    <property type="molecule type" value="Genomic_DNA"/>
</dbReference>
<sequence length="69" mass="7874">MLGIDESVITHILSILPTIKPISQRKRKIGEERRDAIVEEVAKLKETGFIEEIKYPSWLANVVMVKKAN</sequence>
<name>A0A392RWA4_9FABA</name>
<dbReference type="Proteomes" id="UP000265520">
    <property type="component" value="Unassembled WGS sequence"/>
</dbReference>
<evidence type="ECO:0000313" key="2">
    <source>
        <dbReference type="Proteomes" id="UP000265520"/>
    </source>
</evidence>
<dbReference type="SUPFAM" id="SSF56672">
    <property type="entry name" value="DNA/RNA polymerases"/>
    <property type="match status" value="1"/>
</dbReference>
<dbReference type="InterPro" id="IPR043502">
    <property type="entry name" value="DNA/RNA_pol_sf"/>
</dbReference>
<accession>A0A392RWA4</accession>
<protein>
    <recommendedName>
        <fullName evidence="3">Gag-pol polyprotein</fullName>
    </recommendedName>
</protein>
<organism evidence="1 2">
    <name type="scientific">Trifolium medium</name>
    <dbReference type="NCBI Taxonomy" id="97028"/>
    <lineage>
        <taxon>Eukaryota</taxon>
        <taxon>Viridiplantae</taxon>
        <taxon>Streptophyta</taxon>
        <taxon>Embryophyta</taxon>
        <taxon>Tracheophyta</taxon>
        <taxon>Spermatophyta</taxon>
        <taxon>Magnoliopsida</taxon>
        <taxon>eudicotyledons</taxon>
        <taxon>Gunneridae</taxon>
        <taxon>Pentapetalae</taxon>
        <taxon>rosids</taxon>
        <taxon>fabids</taxon>
        <taxon>Fabales</taxon>
        <taxon>Fabaceae</taxon>
        <taxon>Papilionoideae</taxon>
        <taxon>50 kb inversion clade</taxon>
        <taxon>NPAAA clade</taxon>
        <taxon>Hologalegina</taxon>
        <taxon>IRL clade</taxon>
        <taxon>Trifolieae</taxon>
        <taxon>Trifolium</taxon>
    </lineage>
</organism>
<evidence type="ECO:0000313" key="1">
    <source>
        <dbReference type="EMBL" id="MCI40908.1"/>
    </source>
</evidence>
<dbReference type="Gene3D" id="3.10.10.10">
    <property type="entry name" value="HIV Type 1 Reverse Transcriptase, subunit A, domain 1"/>
    <property type="match status" value="1"/>
</dbReference>
<keyword evidence="2" id="KW-1185">Reference proteome</keyword>